<dbReference type="KEGG" id="lel:PVL30_002311"/>
<dbReference type="PANTHER" id="PTHR12684:SF2">
    <property type="entry name" value="TRNA 2'-PHOSPHOTRANSFERASE 1"/>
    <property type="match status" value="1"/>
</dbReference>
<dbReference type="SUPFAM" id="SSF56399">
    <property type="entry name" value="ADP-ribosylation"/>
    <property type="match status" value="1"/>
</dbReference>
<reference evidence="7 8" key="1">
    <citation type="journal article" date="2009" name="Nature">
        <title>Evolution of pathogenicity and sexual reproduction in eight Candida genomes.</title>
        <authorList>
            <person name="Butler G."/>
            <person name="Rasmussen M.D."/>
            <person name="Lin M.F."/>
            <person name="Santos M.A."/>
            <person name="Sakthikumar S."/>
            <person name="Munro C.A."/>
            <person name="Rheinbay E."/>
            <person name="Grabherr M."/>
            <person name="Forche A."/>
            <person name="Reedy J.L."/>
            <person name="Agrafioti I."/>
            <person name="Arnaud M.B."/>
            <person name="Bates S."/>
            <person name="Brown A.J."/>
            <person name="Brunke S."/>
            <person name="Costanzo M.C."/>
            <person name="Fitzpatrick D.A."/>
            <person name="de Groot P.W."/>
            <person name="Harris D."/>
            <person name="Hoyer L.L."/>
            <person name="Hube B."/>
            <person name="Klis F.M."/>
            <person name="Kodira C."/>
            <person name="Lennard N."/>
            <person name="Logue M.E."/>
            <person name="Martin R."/>
            <person name="Neiman A.M."/>
            <person name="Nikolaou E."/>
            <person name="Quail M.A."/>
            <person name="Quinn J."/>
            <person name="Santos M.C."/>
            <person name="Schmitzberger F.F."/>
            <person name="Sherlock G."/>
            <person name="Shah P."/>
            <person name="Silverstein K.A."/>
            <person name="Skrzypek M.S."/>
            <person name="Soll D."/>
            <person name="Staggs R."/>
            <person name="Stansfield I."/>
            <person name="Stumpf M.P."/>
            <person name="Sudbery P.E."/>
            <person name="Srikantha T."/>
            <person name="Zeng Q."/>
            <person name="Berman J."/>
            <person name="Berriman M."/>
            <person name="Heitman J."/>
            <person name="Gow N.A."/>
            <person name="Lorenz M.C."/>
            <person name="Birren B.W."/>
            <person name="Kellis M."/>
            <person name="Cuomo C.A."/>
        </authorList>
    </citation>
    <scope>NUCLEOTIDE SEQUENCE [LARGE SCALE GENOMIC DNA]</scope>
    <source>
        <strain evidence="8">ATCC 11503 / BCRC 21390 / CBS 2605 / JCM 1781 / NBRC 1676 / NRRL YB-4239</strain>
    </source>
</reference>
<dbReference type="OMA" id="RHGASQM"/>
<dbReference type="GeneID" id="5234243"/>
<gene>
    <name evidence="7" type="ORF">LELG_02299</name>
</gene>
<evidence type="ECO:0000256" key="4">
    <source>
        <dbReference type="ARBA" id="ARBA00022679"/>
    </source>
</evidence>
<dbReference type="eggNOG" id="KOG2278">
    <property type="taxonomic scope" value="Eukaryota"/>
</dbReference>
<dbReference type="FunCoup" id="A5DY62">
    <property type="interactions" value="215"/>
</dbReference>
<proteinExistence type="inferred from homology"/>
<name>A5DY62_LODEL</name>
<dbReference type="HOGENOM" id="CLU_052998_1_1_1"/>
<keyword evidence="8" id="KW-1185">Reference proteome</keyword>
<comment type="catalytic activity">
    <reaction evidence="6">
        <text>2'-phospho-[ligated tRNA] + NAD(+) = mature tRNA + ADP-alpha-D-ribose 1'',2''-cyclic phosphate + nicotinamide</text>
        <dbReference type="Rhea" id="RHEA:23324"/>
        <dbReference type="Rhea" id="RHEA-COMP:11106"/>
        <dbReference type="Rhea" id="RHEA-COMP:11107"/>
        <dbReference type="ChEBI" id="CHEBI:17154"/>
        <dbReference type="ChEBI" id="CHEBI:57540"/>
        <dbReference type="ChEBI" id="CHEBI:76596"/>
        <dbReference type="ChEBI" id="CHEBI:82883"/>
        <dbReference type="ChEBI" id="CHEBI:85027"/>
        <dbReference type="EC" id="2.7.1.160"/>
    </reaction>
</comment>
<dbReference type="GO" id="GO:0005737">
    <property type="term" value="C:cytoplasm"/>
    <property type="evidence" value="ECO:0007669"/>
    <property type="project" value="EnsemblFungi"/>
</dbReference>
<organism evidence="7 8">
    <name type="scientific">Lodderomyces elongisporus (strain ATCC 11503 / CBS 2605 / JCM 1781 / NBRC 1676 / NRRL YB-4239)</name>
    <name type="common">Yeast</name>
    <name type="synonym">Saccharomyces elongisporus</name>
    <dbReference type="NCBI Taxonomy" id="379508"/>
    <lineage>
        <taxon>Eukaryota</taxon>
        <taxon>Fungi</taxon>
        <taxon>Dikarya</taxon>
        <taxon>Ascomycota</taxon>
        <taxon>Saccharomycotina</taxon>
        <taxon>Pichiomycetes</taxon>
        <taxon>Debaryomycetaceae</taxon>
        <taxon>Candida/Lodderomyces clade</taxon>
        <taxon>Lodderomyces</taxon>
    </lineage>
</organism>
<dbReference type="InterPro" id="IPR002745">
    <property type="entry name" value="Ptrans_KptA/Tpt1"/>
</dbReference>
<dbReference type="InterPro" id="IPR042080">
    <property type="entry name" value="RNA_2'-PTrans_N"/>
</dbReference>
<dbReference type="Pfam" id="PF01885">
    <property type="entry name" value="PTS_2-RNA"/>
    <property type="match status" value="1"/>
</dbReference>
<dbReference type="OrthoDB" id="419694at2759"/>
<evidence type="ECO:0000256" key="1">
    <source>
        <dbReference type="ARBA" id="ARBA00003343"/>
    </source>
</evidence>
<keyword evidence="5" id="KW-0520">NAD</keyword>
<protein>
    <recommendedName>
        <fullName evidence="3">2'-phosphotransferase</fullName>
        <ecNumber evidence="3">2.7.1.160</ecNumber>
    </recommendedName>
</protein>
<dbReference type="VEuPathDB" id="FungiDB:LELG_02299"/>
<dbReference type="EMBL" id="CH981525">
    <property type="protein sequence ID" value="EDK44120.1"/>
    <property type="molecule type" value="Genomic_DNA"/>
</dbReference>
<evidence type="ECO:0000313" key="8">
    <source>
        <dbReference type="Proteomes" id="UP000001996"/>
    </source>
</evidence>
<sequence length="232" mass="25794">MSTSISKTPLQTKTTSRRDVLISKALSYLLRHGAEKENLAIDNLGYVPIVQILQHQRLKSFKTTREDIERIVAENDKQRFSINAEEDTICANQGHSLSSVSGTLDLLTKAQLAEMAIYHGTYKKKLPLILGSGGLSRMNRNHIHFTCEQYHTISGIRNSANCLIYIDTDKCIDEYGLQFFKSANNVILCAGNEHGVIPVDCFAKVVDLKGQPVKVVVERETGKEVAKDAKSS</sequence>
<dbReference type="InParanoid" id="A5DY62"/>
<comment type="function">
    <text evidence="1">Catalyzes the last step of tRNA splicing, the transfer of the splice junction 2'-phosphate from ligated tRNA to NAD to produce ADP-ribose 1''-2'' cyclic phosphate.</text>
</comment>
<evidence type="ECO:0000256" key="3">
    <source>
        <dbReference type="ARBA" id="ARBA00012007"/>
    </source>
</evidence>
<dbReference type="AlphaFoldDB" id="A5DY62"/>
<dbReference type="Gene3D" id="3.20.170.30">
    <property type="match status" value="1"/>
</dbReference>
<dbReference type="EC" id="2.7.1.160" evidence="3"/>
<evidence type="ECO:0000256" key="5">
    <source>
        <dbReference type="ARBA" id="ARBA00023027"/>
    </source>
</evidence>
<keyword evidence="4" id="KW-0808">Transferase</keyword>
<dbReference type="GO" id="GO:0006388">
    <property type="term" value="P:tRNA splicing, via endonucleolytic cleavage and ligation"/>
    <property type="evidence" value="ECO:0007669"/>
    <property type="project" value="EnsemblFungi"/>
</dbReference>
<comment type="similarity">
    <text evidence="2">Belongs to the KptA/TPT1 family.</text>
</comment>
<dbReference type="Proteomes" id="UP000001996">
    <property type="component" value="Unassembled WGS sequence"/>
</dbReference>
<dbReference type="PANTHER" id="PTHR12684">
    <property type="entry name" value="PUTATIVE PHOSPHOTRANSFERASE"/>
    <property type="match status" value="1"/>
</dbReference>
<dbReference type="FunFam" id="1.10.10.970:FF:000002">
    <property type="entry name" value="Tpt1p"/>
    <property type="match status" value="1"/>
</dbReference>
<dbReference type="InterPro" id="IPR042081">
    <property type="entry name" value="RNA_2'-PTrans_C"/>
</dbReference>
<evidence type="ECO:0000313" key="7">
    <source>
        <dbReference type="EMBL" id="EDK44120.1"/>
    </source>
</evidence>
<evidence type="ECO:0000256" key="6">
    <source>
        <dbReference type="ARBA" id="ARBA00047949"/>
    </source>
</evidence>
<accession>A5DY62</accession>
<evidence type="ECO:0000256" key="2">
    <source>
        <dbReference type="ARBA" id="ARBA00009836"/>
    </source>
</evidence>
<dbReference type="STRING" id="379508.A5DY62"/>
<dbReference type="GO" id="GO:0005634">
    <property type="term" value="C:nucleus"/>
    <property type="evidence" value="ECO:0007669"/>
    <property type="project" value="EnsemblFungi"/>
</dbReference>
<dbReference type="Gene3D" id="1.10.10.970">
    <property type="entry name" value="RNA 2'-phosphotransferase, Tpt1/KptA family, N-terminal domain"/>
    <property type="match status" value="1"/>
</dbReference>
<dbReference type="GO" id="GO:0000215">
    <property type="term" value="F:tRNA 2'-phosphotransferase activity"/>
    <property type="evidence" value="ECO:0007669"/>
    <property type="project" value="UniProtKB-EC"/>
</dbReference>